<dbReference type="OrthoDB" id="7017559at2"/>
<dbReference type="AlphaFoldDB" id="A0A1I5ULW9"/>
<organism evidence="2 3">
    <name type="scientific">Pseudomonas borbori</name>
    <dbReference type="NCBI Taxonomy" id="289003"/>
    <lineage>
        <taxon>Bacteria</taxon>
        <taxon>Pseudomonadati</taxon>
        <taxon>Pseudomonadota</taxon>
        <taxon>Gammaproteobacteria</taxon>
        <taxon>Pseudomonadales</taxon>
        <taxon>Pseudomonadaceae</taxon>
        <taxon>Pseudomonas</taxon>
    </lineage>
</organism>
<dbReference type="RefSeq" id="WP_090503439.1">
    <property type="nucleotide sequence ID" value="NZ_FOWX01000026.1"/>
</dbReference>
<keyword evidence="3" id="KW-1185">Reference proteome</keyword>
<sequence length="76" mass="8037">MKLEIARGVFLVAALGVASLAAAAWHEPGPVMLGDSGSLERCPLPRKTSKAMQQLAPDKDLLLFMFGLSQSLAGQK</sequence>
<accession>A0A1I5ULW9</accession>
<reference evidence="3" key="1">
    <citation type="submission" date="2016-10" db="EMBL/GenBank/DDBJ databases">
        <authorList>
            <person name="Varghese N."/>
            <person name="Submissions S."/>
        </authorList>
    </citation>
    <scope>NUCLEOTIDE SEQUENCE [LARGE SCALE GENOMIC DNA]</scope>
    <source>
        <strain evidence="3">DSM 17834</strain>
    </source>
</reference>
<name>A0A1I5ULW9_9PSED</name>
<evidence type="ECO:0000313" key="2">
    <source>
        <dbReference type="EMBL" id="SFP96188.1"/>
    </source>
</evidence>
<keyword evidence="1" id="KW-0732">Signal</keyword>
<gene>
    <name evidence="2" type="ORF">SAMN05216190_12625</name>
</gene>
<dbReference type="Proteomes" id="UP000198784">
    <property type="component" value="Unassembled WGS sequence"/>
</dbReference>
<evidence type="ECO:0000256" key="1">
    <source>
        <dbReference type="SAM" id="SignalP"/>
    </source>
</evidence>
<proteinExistence type="predicted"/>
<feature type="signal peptide" evidence="1">
    <location>
        <begin position="1"/>
        <end position="23"/>
    </location>
</feature>
<evidence type="ECO:0000313" key="3">
    <source>
        <dbReference type="Proteomes" id="UP000198784"/>
    </source>
</evidence>
<protein>
    <submittedName>
        <fullName evidence="2">Uncharacterized protein</fullName>
    </submittedName>
</protein>
<feature type="chain" id="PRO_5011447908" evidence="1">
    <location>
        <begin position="24"/>
        <end position="76"/>
    </location>
</feature>
<dbReference type="EMBL" id="FOWX01000026">
    <property type="protein sequence ID" value="SFP96188.1"/>
    <property type="molecule type" value="Genomic_DNA"/>
</dbReference>